<feature type="domain" description="Transposase InsH N-terminal" evidence="2">
    <location>
        <begin position="18"/>
        <end position="104"/>
    </location>
</feature>
<protein>
    <recommendedName>
        <fullName evidence="5">DDE transposase</fullName>
    </recommendedName>
</protein>
<dbReference type="GO" id="GO:0006313">
    <property type="term" value="P:DNA transposition"/>
    <property type="evidence" value="ECO:0007669"/>
    <property type="project" value="InterPro"/>
</dbReference>
<reference evidence="3 4" key="1">
    <citation type="submission" date="2017-07" db="EMBL/GenBank/DDBJ databases">
        <title>Streptococcus pluranimalium as cause of bovine abortion.</title>
        <authorList>
            <person name="Rodriguez Campos S."/>
            <person name="Gobeli Brawand S."/>
            <person name="Brodard I."/>
            <person name="Rychener L."/>
            <person name="Perreten V."/>
        </authorList>
    </citation>
    <scope>NUCLEOTIDE SEQUENCE [LARGE SCALE GENOMIC DNA]</scope>
    <source>
        <strain evidence="3 4">14A0014</strain>
    </source>
</reference>
<name>A0A345VHQ5_9STRE</name>
<dbReference type="PANTHER" id="PTHR33408">
    <property type="entry name" value="TRANSPOSASE"/>
    <property type="match status" value="1"/>
</dbReference>
<evidence type="ECO:0000313" key="3">
    <source>
        <dbReference type="EMBL" id="AXJ12257.1"/>
    </source>
</evidence>
<dbReference type="InterPro" id="IPR047629">
    <property type="entry name" value="IS1182_transpos"/>
</dbReference>
<proteinExistence type="predicted"/>
<sequence>MHIHYNTNQTTLPLEIACVLPPDHIVFTIEKVVNSLEEYHFQTFYHDFGRPSYHPKLLLSALLFAYTQGVFSGRKIEKLMVENLGMHYLTGQLVVSYRTINRFRVSDGIEELIRQLFIDLSVQLKLEKLVTLDCLYIDGTKIEANANKYSFVWKKAVDKFSVTLQEKMQVYFQEEIWPLIHQAIERDEQEDITSEQLMNFAQVLEEELSHLSQNIEESPVKGPDNRKTKRRQLKKVLKKVKNDFAVRTEKYENYQMTFEGRNSFSKTDIDATFMRMKEDHMKKGQLKPGYNLQIATENQFVLHYDVFPNPTDTRTLLPFLDSYPHELKRIVADAGYGSEENLLSLDEMGVDHLIKYGLFDKEQKRSYHHSDKNLKNWSYDAKTDTYIHPDDWIYHFTKKQVRKTETGFKQEITIYQAEEPELAPQKCLYINKRYLELKEKERQSLLSDEGSHIFAKRKIDVEPVFGQIKACLGYKRCNLRGKRKVKIDMGLVLMANNLLKFNKKVA</sequence>
<dbReference type="InterPro" id="IPR002559">
    <property type="entry name" value="Transposase_11"/>
</dbReference>
<dbReference type="RefSeq" id="WP_115129661.1">
    <property type="nucleotide sequence ID" value="NZ_CP022601.1"/>
</dbReference>
<evidence type="ECO:0000259" key="2">
    <source>
        <dbReference type="Pfam" id="PF05598"/>
    </source>
</evidence>
<dbReference type="EMBL" id="CP022601">
    <property type="protein sequence ID" value="AXJ12257.1"/>
    <property type="molecule type" value="Genomic_DNA"/>
</dbReference>
<organism evidence="3 4">
    <name type="scientific">Streptococcus pluranimalium</name>
    <dbReference type="NCBI Taxonomy" id="82348"/>
    <lineage>
        <taxon>Bacteria</taxon>
        <taxon>Bacillati</taxon>
        <taxon>Bacillota</taxon>
        <taxon>Bacilli</taxon>
        <taxon>Lactobacillales</taxon>
        <taxon>Streptococcaceae</taxon>
        <taxon>Streptococcus</taxon>
    </lineage>
</organism>
<evidence type="ECO:0000259" key="1">
    <source>
        <dbReference type="Pfam" id="PF01609"/>
    </source>
</evidence>
<dbReference type="Pfam" id="PF05598">
    <property type="entry name" value="DUF772"/>
    <property type="match status" value="1"/>
</dbReference>
<dbReference type="NCBIfam" id="NF033551">
    <property type="entry name" value="transpos_IS1182"/>
    <property type="match status" value="1"/>
</dbReference>
<dbReference type="Pfam" id="PF01609">
    <property type="entry name" value="DDE_Tnp_1"/>
    <property type="match status" value="1"/>
</dbReference>
<feature type="domain" description="Transposase IS4-like" evidence="1">
    <location>
        <begin position="266"/>
        <end position="498"/>
    </location>
</feature>
<dbReference type="PANTHER" id="PTHR33408:SF2">
    <property type="entry name" value="TRANSPOSASE DDE DOMAIN-CONTAINING PROTEIN"/>
    <property type="match status" value="1"/>
</dbReference>
<dbReference type="GO" id="GO:0003677">
    <property type="term" value="F:DNA binding"/>
    <property type="evidence" value="ECO:0007669"/>
    <property type="project" value="InterPro"/>
</dbReference>
<gene>
    <name evidence="3" type="ORF">Sp14A_03040</name>
</gene>
<dbReference type="Proteomes" id="UP000255411">
    <property type="component" value="Chromosome"/>
</dbReference>
<evidence type="ECO:0008006" key="5">
    <source>
        <dbReference type="Google" id="ProtNLM"/>
    </source>
</evidence>
<evidence type="ECO:0000313" key="4">
    <source>
        <dbReference type="Proteomes" id="UP000255411"/>
    </source>
</evidence>
<dbReference type="GO" id="GO:0004803">
    <property type="term" value="F:transposase activity"/>
    <property type="evidence" value="ECO:0007669"/>
    <property type="project" value="InterPro"/>
</dbReference>
<dbReference type="AlphaFoldDB" id="A0A345VHQ5"/>
<dbReference type="InterPro" id="IPR008490">
    <property type="entry name" value="Transposase_InsH_N"/>
</dbReference>
<accession>A0A345VHQ5</accession>